<comment type="caution">
    <text evidence="1">The sequence shown here is derived from an EMBL/GenBank/DDBJ whole genome shotgun (WGS) entry which is preliminary data.</text>
</comment>
<sequence length="127" mass="14649">MVLIESVSGSVILAHNGVLNFSRVHNNGNDLQVYHYAACVIITPSCYVENFSSEKLLYSLSSEKYSKVSEKDVWLFFYSRQSKTQFGIEVEQLQEFVQCNAVQMLNLSKIVRFKCTAVRLKHVKRKY</sequence>
<accession>A0A0V0SGE8</accession>
<dbReference type="AlphaFoldDB" id="A0A0V0SGE8"/>
<keyword evidence="2" id="KW-1185">Reference proteome</keyword>
<dbReference type="EMBL" id="JYDL01000010">
    <property type="protein sequence ID" value="KRX25868.1"/>
    <property type="molecule type" value="Genomic_DNA"/>
</dbReference>
<reference evidence="1 2" key="1">
    <citation type="submission" date="2015-01" db="EMBL/GenBank/DDBJ databases">
        <title>Evolution of Trichinella species and genotypes.</title>
        <authorList>
            <person name="Korhonen P.K."/>
            <person name="Edoardo P."/>
            <person name="Giuseppe L.R."/>
            <person name="Gasser R.B."/>
        </authorList>
    </citation>
    <scope>NUCLEOTIDE SEQUENCE [LARGE SCALE GENOMIC DNA]</scope>
    <source>
        <strain evidence="1">ISS37</strain>
    </source>
</reference>
<gene>
    <name evidence="1" type="ORF">T07_14488</name>
</gene>
<evidence type="ECO:0000313" key="2">
    <source>
        <dbReference type="Proteomes" id="UP000054630"/>
    </source>
</evidence>
<name>A0A0V0SGE8_9BILA</name>
<evidence type="ECO:0000313" key="1">
    <source>
        <dbReference type="EMBL" id="KRX25868.1"/>
    </source>
</evidence>
<proteinExistence type="predicted"/>
<protein>
    <submittedName>
        <fullName evidence="1">Uncharacterized protein</fullName>
    </submittedName>
</protein>
<dbReference type="Proteomes" id="UP000054630">
    <property type="component" value="Unassembled WGS sequence"/>
</dbReference>
<organism evidence="1 2">
    <name type="scientific">Trichinella nelsoni</name>
    <dbReference type="NCBI Taxonomy" id="6336"/>
    <lineage>
        <taxon>Eukaryota</taxon>
        <taxon>Metazoa</taxon>
        <taxon>Ecdysozoa</taxon>
        <taxon>Nematoda</taxon>
        <taxon>Enoplea</taxon>
        <taxon>Dorylaimia</taxon>
        <taxon>Trichinellida</taxon>
        <taxon>Trichinellidae</taxon>
        <taxon>Trichinella</taxon>
    </lineage>
</organism>